<comment type="caution">
    <text evidence="2">The sequence shown here is derived from an EMBL/GenBank/DDBJ whole genome shotgun (WGS) entry which is preliminary data.</text>
</comment>
<name>A0ABN3ULF3_9ACTN</name>
<evidence type="ECO:0000313" key="2">
    <source>
        <dbReference type="EMBL" id="GAA2735043.1"/>
    </source>
</evidence>
<evidence type="ECO:0000259" key="1">
    <source>
        <dbReference type="PROSITE" id="PS51819"/>
    </source>
</evidence>
<dbReference type="Pfam" id="PF18029">
    <property type="entry name" value="Glyoxalase_6"/>
    <property type="match status" value="1"/>
</dbReference>
<proteinExistence type="predicted"/>
<dbReference type="RefSeq" id="WP_344455126.1">
    <property type="nucleotide sequence ID" value="NZ_BAAATZ010000029.1"/>
</dbReference>
<evidence type="ECO:0000313" key="3">
    <source>
        <dbReference type="Proteomes" id="UP001501842"/>
    </source>
</evidence>
<dbReference type="PANTHER" id="PTHR35908:SF1">
    <property type="entry name" value="CONSERVED PROTEIN"/>
    <property type="match status" value="1"/>
</dbReference>
<dbReference type="PANTHER" id="PTHR35908">
    <property type="entry name" value="HYPOTHETICAL FUSION PROTEIN"/>
    <property type="match status" value="1"/>
</dbReference>
<accession>A0ABN3ULF3</accession>
<dbReference type="EMBL" id="BAAATZ010000029">
    <property type="protein sequence ID" value="GAA2735043.1"/>
    <property type="molecule type" value="Genomic_DNA"/>
</dbReference>
<dbReference type="InterPro" id="IPR041581">
    <property type="entry name" value="Glyoxalase_6"/>
</dbReference>
<dbReference type="Gene3D" id="3.10.180.10">
    <property type="entry name" value="2,3-Dihydroxybiphenyl 1,2-Dioxygenase, domain 1"/>
    <property type="match status" value="1"/>
</dbReference>
<organism evidence="2 3">
    <name type="scientific">Actinocorallia aurantiaca</name>
    <dbReference type="NCBI Taxonomy" id="46204"/>
    <lineage>
        <taxon>Bacteria</taxon>
        <taxon>Bacillati</taxon>
        <taxon>Actinomycetota</taxon>
        <taxon>Actinomycetes</taxon>
        <taxon>Streptosporangiales</taxon>
        <taxon>Thermomonosporaceae</taxon>
        <taxon>Actinocorallia</taxon>
    </lineage>
</organism>
<reference evidence="2 3" key="1">
    <citation type="journal article" date="2019" name="Int. J. Syst. Evol. Microbiol.">
        <title>The Global Catalogue of Microorganisms (GCM) 10K type strain sequencing project: providing services to taxonomists for standard genome sequencing and annotation.</title>
        <authorList>
            <consortium name="The Broad Institute Genomics Platform"/>
            <consortium name="The Broad Institute Genome Sequencing Center for Infectious Disease"/>
            <person name="Wu L."/>
            <person name="Ma J."/>
        </authorList>
    </citation>
    <scope>NUCLEOTIDE SEQUENCE [LARGE SCALE GENOMIC DNA]</scope>
    <source>
        <strain evidence="2 3">JCM 8201</strain>
    </source>
</reference>
<protein>
    <recommendedName>
        <fullName evidence="1">VOC domain-containing protein</fullName>
    </recommendedName>
</protein>
<gene>
    <name evidence="2" type="ORF">GCM10010439_58830</name>
</gene>
<feature type="domain" description="VOC" evidence="1">
    <location>
        <begin position="5"/>
        <end position="116"/>
    </location>
</feature>
<dbReference type="PROSITE" id="PS51819">
    <property type="entry name" value="VOC"/>
    <property type="match status" value="1"/>
</dbReference>
<dbReference type="InterPro" id="IPR029068">
    <property type="entry name" value="Glyas_Bleomycin-R_OHBP_Dase"/>
</dbReference>
<dbReference type="Proteomes" id="UP001501842">
    <property type="component" value="Unassembled WGS sequence"/>
</dbReference>
<keyword evidence="3" id="KW-1185">Reference proteome</keyword>
<dbReference type="SUPFAM" id="SSF54593">
    <property type="entry name" value="Glyoxalase/Bleomycin resistance protein/Dihydroxybiphenyl dioxygenase"/>
    <property type="match status" value="1"/>
</dbReference>
<sequence length="136" mass="15057">MHRNLLSTIVIDVPSEVRDQVLAFWSTALGATPAATRMPNYHILQDASPGNRIVVQDVGSGSAGVHFDIHTDDLDAEVERLTACGATVVDRTWADHPGRWIIMRDPAGMEFCVVEALTELRRADHAEFERRARPVV</sequence>
<dbReference type="InterPro" id="IPR037523">
    <property type="entry name" value="VOC_core"/>
</dbReference>